<reference evidence="2 3" key="1">
    <citation type="submission" date="2018-01" db="EMBL/GenBank/DDBJ databases">
        <title>Draft genome of the type strain Pseudomonas oceani DSM 100277 isolated from the deep water in Okinawa trough, northwestern Pacific Ocean.</title>
        <authorList>
            <person name="Gomila M."/>
            <person name="Mulet M."/>
            <person name="Garcia-Valdes E."/>
            <person name="Lalucat J."/>
        </authorList>
    </citation>
    <scope>NUCLEOTIDE SEQUENCE [LARGE SCALE GENOMIC DNA]</scope>
    <source>
        <strain evidence="2 3">DSM 100277</strain>
    </source>
</reference>
<feature type="domain" description="Shedu protein SduA C-terminal" evidence="1">
    <location>
        <begin position="220"/>
        <end position="388"/>
    </location>
</feature>
<comment type="caution">
    <text evidence="2">The sequence shown here is derived from an EMBL/GenBank/DDBJ whole genome shotgun (WGS) entry which is preliminary data.</text>
</comment>
<name>A0A2P4ESM4_9GAMM</name>
<keyword evidence="3" id="KW-1185">Reference proteome</keyword>
<dbReference type="OrthoDB" id="2080979at2"/>
<dbReference type="EMBL" id="PPSK01000015">
    <property type="protein sequence ID" value="POB02050.1"/>
    <property type="molecule type" value="Genomic_DNA"/>
</dbReference>
<evidence type="ECO:0000313" key="3">
    <source>
        <dbReference type="Proteomes" id="UP000243451"/>
    </source>
</evidence>
<dbReference type="AlphaFoldDB" id="A0A2P4ESM4"/>
<evidence type="ECO:0000259" key="1">
    <source>
        <dbReference type="Pfam" id="PF14082"/>
    </source>
</evidence>
<accession>A0A2P4ESM4</accession>
<dbReference type="InterPro" id="IPR025359">
    <property type="entry name" value="SduA_C"/>
</dbReference>
<organism evidence="2 3">
    <name type="scientific">Halopseudomonas oceani</name>
    <dbReference type="NCBI Taxonomy" id="1708783"/>
    <lineage>
        <taxon>Bacteria</taxon>
        <taxon>Pseudomonadati</taxon>
        <taxon>Pseudomonadota</taxon>
        <taxon>Gammaproteobacteria</taxon>
        <taxon>Pseudomonadales</taxon>
        <taxon>Pseudomonadaceae</taxon>
        <taxon>Halopseudomonas</taxon>
    </lineage>
</organism>
<evidence type="ECO:0000313" key="2">
    <source>
        <dbReference type="EMBL" id="POB02050.1"/>
    </source>
</evidence>
<sequence>MISIFAEENQLLLTYQPDRFNDARWLDEKLRQDGEVTLRRTFTFTGADLLTQSASSEERDDSERIFLLGLLEDGYYKINGDVLGLKHDLLLDRGMTLVPSTFIAQRDISVFRRIDELIDEPIVVGGDNESAIPLADFEQLLKTFPTSTELTHYARARIVRVLKDYFGTISDAEGQLNQYLKRKKKLPAASRESIVSNFELQKFEYVHAELESMLKQVDAYSEKDWQAKILGLLLFVFPKYVAVLENVHIKDFYTNASKTTDRYIDLMLVDANGNIDIIEVKKPFPNAMVSRSTYRDSHTPKKELAGSVMQAEKYLFHLSKWGHAGEKEIYNKRKSELPTWIELKITNPKAMILLGRDNDFVGQQRFDFEIIRRKYANMLDIMTYDDLLRRVGNIIEMMRRQNSARIVTPNRRGA</sequence>
<dbReference type="Pfam" id="PF14082">
    <property type="entry name" value="SduA_C"/>
    <property type="match status" value="1"/>
</dbReference>
<gene>
    <name evidence="2" type="ORF">C1949_14480</name>
</gene>
<dbReference type="RefSeq" id="WP_104739191.1">
    <property type="nucleotide sequence ID" value="NZ_BMHR01000004.1"/>
</dbReference>
<protein>
    <submittedName>
        <fullName evidence="2">DUF4263 domain-containing protein</fullName>
    </submittedName>
</protein>
<proteinExistence type="predicted"/>
<dbReference type="Proteomes" id="UP000243451">
    <property type="component" value="Unassembled WGS sequence"/>
</dbReference>